<dbReference type="EMBL" id="JAWSTH010000009">
    <property type="protein sequence ID" value="MDW5593858.1"/>
    <property type="molecule type" value="Genomic_DNA"/>
</dbReference>
<reference evidence="5 6" key="2">
    <citation type="submission" date="2023-10" db="EMBL/GenBank/DDBJ databases">
        <authorList>
            <person name="Han X.F."/>
        </authorList>
    </citation>
    <scope>NUCLEOTIDE SEQUENCE [LARGE SCALE GENOMIC DNA]</scope>
    <source>
        <strain evidence="5 6">KCTC 39840</strain>
    </source>
</reference>
<dbReference type="Pfam" id="PF07729">
    <property type="entry name" value="FCD"/>
    <property type="match status" value="1"/>
</dbReference>
<dbReference type="SUPFAM" id="SSF46785">
    <property type="entry name" value="Winged helix' DNA-binding domain"/>
    <property type="match status" value="1"/>
</dbReference>
<evidence type="ECO:0000259" key="4">
    <source>
        <dbReference type="PROSITE" id="PS50949"/>
    </source>
</evidence>
<sequence>MPVPQDRDAVERHLLRDTAYDTLCDAIVNGTLAPGETLHDGELCAWLGLSRTPVRGALARLEDEGLVQTAPQRFTRVTPLDEADAHALFPVVAALHALATELAVPRLLPEQLRRLRHENDLHAAALAARDASAAYAADDRFHGIFVTASGNPEIARALAHVAPRLQRLERLHRGTLPGRRALAQHEAIIARAAGGDAPGAATAARENWLTCGGLVERALAQQ</sequence>
<dbReference type="RefSeq" id="WP_318596117.1">
    <property type="nucleotide sequence ID" value="NZ_JAWSTH010000009.1"/>
</dbReference>
<organism evidence="5 6">
    <name type="scientific">Conexibacter stalactiti</name>
    <dbReference type="NCBI Taxonomy" id="1940611"/>
    <lineage>
        <taxon>Bacteria</taxon>
        <taxon>Bacillati</taxon>
        <taxon>Actinomycetota</taxon>
        <taxon>Thermoleophilia</taxon>
        <taxon>Solirubrobacterales</taxon>
        <taxon>Conexibacteraceae</taxon>
        <taxon>Conexibacter</taxon>
    </lineage>
</organism>
<keyword evidence="3" id="KW-0804">Transcription</keyword>
<dbReference type="Gene3D" id="1.10.10.10">
    <property type="entry name" value="Winged helix-like DNA-binding domain superfamily/Winged helix DNA-binding domain"/>
    <property type="match status" value="1"/>
</dbReference>
<protein>
    <submittedName>
        <fullName evidence="5">GntR family transcriptional regulator</fullName>
    </submittedName>
</protein>
<evidence type="ECO:0000313" key="5">
    <source>
        <dbReference type="EMBL" id="MDW5593858.1"/>
    </source>
</evidence>
<dbReference type="PANTHER" id="PTHR43537:SF24">
    <property type="entry name" value="GLUCONATE OPERON TRANSCRIPTIONAL REPRESSOR"/>
    <property type="match status" value="1"/>
</dbReference>
<evidence type="ECO:0000313" key="6">
    <source>
        <dbReference type="Proteomes" id="UP001284601"/>
    </source>
</evidence>
<dbReference type="InterPro" id="IPR011711">
    <property type="entry name" value="GntR_C"/>
</dbReference>
<dbReference type="Pfam" id="PF00392">
    <property type="entry name" value="GntR"/>
    <property type="match status" value="1"/>
</dbReference>
<comment type="caution">
    <text evidence="5">The sequence shown here is derived from an EMBL/GenBank/DDBJ whole genome shotgun (WGS) entry which is preliminary data.</text>
</comment>
<dbReference type="SUPFAM" id="SSF48008">
    <property type="entry name" value="GntR ligand-binding domain-like"/>
    <property type="match status" value="1"/>
</dbReference>
<keyword evidence="6" id="KW-1185">Reference proteome</keyword>
<dbReference type="SMART" id="SM00895">
    <property type="entry name" value="FCD"/>
    <property type="match status" value="1"/>
</dbReference>
<dbReference type="SMART" id="SM00345">
    <property type="entry name" value="HTH_GNTR"/>
    <property type="match status" value="1"/>
</dbReference>
<reference evidence="6" key="1">
    <citation type="submission" date="2023-07" db="EMBL/GenBank/DDBJ databases">
        <title>Conexibacter stalactiti sp. nov., isolated from stalactites in a lava cave and emended description of the genus Conexibacter.</title>
        <authorList>
            <person name="Lee S.D."/>
        </authorList>
    </citation>
    <scope>NUCLEOTIDE SEQUENCE [LARGE SCALE GENOMIC DNA]</scope>
    <source>
        <strain evidence="6">KCTC 39840</strain>
    </source>
</reference>
<keyword evidence="2" id="KW-0238">DNA-binding</keyword>
<dbReference type="Gene3D" id="1.20.120.530">
    <property type="entry name" value="GntR ligand-binding domain-like"/>
    <property type="match status" value="1"/>
</dbReference>
<dbReference type="PANTHER" id="PTHR43537">
    <property type="entry name" value="TRANSCRIPTIONAL REGULATOR, GNTR FAMILY"/>
    <property type="match status" value="1"/>
</dbReference>
<dbReference type="InterPro" id="IPR036390">
    <property type="entry name" value="WH_DNA-bd_sf"/>
</dbReference>
<dbReference type="InterPro" id="IPR008920">
    <property type="entry name" value="TF_FadR/GntR_C"/>
</dbReference>
<keyword evidence="1" id="KW-0805">Transcription regulation</keyword>
<dbReference type="Proteomes" id="UP001284601">
    <property type="component" value="Unassembled WGS sequence"/>
</dbReference>
<gene>
    <name evidence="5" type="ORF">R7226_05905</name>
</gene>
<dbReference type="InterPro" id="IPR000524">
    <property type="entry name" value="Tscrpt_reg_HTH_GntR"/>
</dbReference>
<name>A0ABU4HKN8_9ACTN</name>
<dbReference type="PROSITE" id="PS50949">
    <property type="entry name" value="HTH_GNTR"/>
    <property type="match status" value="1"/>
</dbReference>
<dbReference type="CDD" id="cd07377">
    <property type="entry name" value="WHTH_GntR"/>
    <property type="match status" value="1"/>
</dbReference>
<proteinExistence type="predicted"/>
<accession>A0ABU4HKN8</accession>
<evidence type="ECO:0000256" key="2">
    <source>
        <dbReference type="ARBA" id="ARBA00023125"/>
    </source>
</evidence>
<evidence type="ECO:0000256" key="3">
    <source>
        <dbReference type="ARBA" id="ARBA00023163"/>
    </source>
</evidence>
<feature type="domain" description="HTH gntR-type" evidence="4">
    <location>
        <begin position="13"/>
        <end position="80"/>
    </location>
</feature>
<evidence type="ECO:0000256" key="1">
    <source>
        <dbReference type="ARBA" id="ARBA00023015"/>
    </source>
</evidence>
<dbReference type="InterPro" id="IPR036388">
    <property type="entry name" value="WH-like_DNA-bd_sf"/>
</dbReference>